<dbReference type="AlphaFoldDB" id="A0AAV4MD71"/>
<gene>
    <name evidence="1" type="ORF">CEXT_407061</name>
</gene>
<evidence type="ECO:0000313" key="1">
    <source>
        <dbReference type="EMBL" id="GIX70298.1"/>
    </source>
</evidence>
<dbReference type="EMBL" id="BPLR01019666">
    <property type="protein sequence ID" value="GIX70298.1"/>
    <property type="molecule type" value="Genomic_DNA"/>
</dbReference>
<accession>A0AAV4MD71</accession>
<proteinExistence type="predicted"/>
<organism evidence="1 2">
    <name type="scientific">Caerostris extrusa</name>
    <name type="common">Bark spider</name>
    <name type="synonym">Caerostris bankana</name>
    <dbReference type="NCBI Taxonomy" id="172846"/>
    <lineage>
        <taxon>Eukaryota</taxon>
        <taxon>Metazoa</taxon>
        <taxon>Ecdysozoa</taxon>
        <taxon>Arthropoda</taxon>
        <taxon>Chelicerata</taxon>
        <taxon>Arachnida</taxon>
        <taxon>Araneae</taxon>
        <taxon>Araneomorphae</taxon>
        <taxon>Entelegynae</taxon>
        <taxon>Araneoidea</taxon>
        <taxon>Araneidae</taxon>
        <taxon>Caerostris</taxon>
    </lineage>
</organism>
<dbReference type="Proteomes" id="UP001054945">
    <property type="component" value="Unassembled WGS sequence"/>
</dbReference>
<sequence length="86" mass="10081">MNHPRSNVKTPFEVDAWRAGRRHQWDGAFITIFSVISKAKAVFCTSHASRRNSFLHFVFRFTFGYYGFRFVRNGAQEINCTDFVLL</sequence>
<comment type="caution">
    <text evidence="1">The sequence shown here is derived from an EMBL/GenBank/DDBJ whole genome shotgun (WGS) entry which is preliminary data.</text>
</comment>
<keyword evidence="2" id="KW-1185">Reference proteome</keyword>
<protein>
    <submittedName>
        <fullName evidence="1">Uncharacterized protein</fullName>
    </submittedName>
</protein>
<name>A0AAV4MD71_CAEEX</name>
<reference evidence="1 2" key="1">
    <citation type="submission" date="2021-06" db="EMBL/GenBank/DDBJ databases">
        <title>Caerostris extrusa draft genome.</title>
        <authorList>
            <person name="Kono N."/>
            <person name="Arakawa K."/>
        </authorList>
    </citation>
    <scope>NUCLEOTIDE SEQUENCE [LARGE SCALE GENOMIC DNA]</scope>
</reference>
<evidence type="ECO:0000313" key="2">
    <source>
        <dbReference type="Proteomes" id="UP001054945"/>
    </source>
</evidence>